<dbReference type="GO" id="GO:0050660">
    <property type="term" value="F:flavin adenine dinucleotide binding"/>
    <property type="evidence" value="ECO:0007669"/>
    <property type="project" value="InterPro"/>
</dbReference>
<dbReference type="InterPro" id="IPR001308">
    <property type="entry name" value="ETF_a/FixB"/>
</dbReference>
<comment type="caution">
    <text evidence="11">The sequence shown here is derived from an EMBL/GenBank/DDBJ whole genome shotgun (WGS) entry which is preliminary data.</text>
</comment>
<dbReference type="GO" id="GO:0033539">
    <property type="term" value="P:fatty acid beta-oxidation using acyl-CoA dehydrogenase"/>
    <property type="evidence" value="ECO:0007669"/>
    <property type="project" value="TreeGrafter"/>
</dbReference>
<dbReference type="SUPFAM" id="SSF52402">
    <property type="entry name" value="Adenine nucleotide alpha hydrolases-like"/>
    <property type="match status" value="1"/>
</dbReference>
<evidence type="ECO:0000256" key="3">
    <source>
        <dbReference type="ARBA" id="ARBA00022630"/>
    </source>
</evidence>
<comment type="similarity">
    <text evidence="1">Belongs to the ETF alpha-subunit/FixB family.</text>
</comment>
<keyword evidence="2" id="KW-0813">Transport</keyword>
<feature type="domain" description="4Fe-4S ferredoxin-type" evidence="10">
    <location>
        <begin position="38"/>
        <end position="67"/>
    </location>
</feature>
<organism evidence="11 12">
    <name type="scientific">candidate division WOR-1 bacterium RIFOXYC12_FULL_54_18</name>
    <dbReference type="NCBI Taxonomy" id="1802584"/>
    <lineage>
        <taxon>Bacteria</taxon>
        <taxon>Bacillati</taxon>
        <taxon>Saganbacteria</taxon>
    </lineage>
</organism>
<dbReference type="PANTHER" id="PTHR43153:SF1">
    <property type="entry name" value="ELECTRON TRANSFER FLAVOPROTEIN SUBUNIT ALPHA, MITOCHONDRIAL"/>
    <property type="match status" value="1"/>
</dbReference>
<evidence type="ECO:0000259" key="10">
    <source>
        <dbReference type="PROSITE" id="PS51379"/>
    </source>
</evidence>
<reference evidence="11 12" key="1">
    <citation type="journal article" date="2016" name="Nat. Commun.">
        <title>Thousands of microbial genomes shed light on interconnected biogeochemical processes in an aquifer system.</title>
        <authorList>
            <person name="Anantharaman K."/>
            <person name="Brown C.T."/>
            <person name="Hug L.A."/>
            <person name="Sharon I."/>
            <person name="Castelle C.J."/>
            <person name="Probst A.J."/>
            <person name="Thomas B.C."/>
            <person name="Singh A."/>
            <person name="Wilkins M.J."/>
            <person name="Karaoz U."/>
            <person name="Brodie E.L."/>
            <person name="Williams K.H."/>
            <person name="Hubbard S.S."/>
            <person name="Banfield J.F."/>
        </authorList>
    </citation>
    <scope>NUCLEOTIDE SEQUENCE [LARGE SCALE GENOMIC DNA]</scope>
</reference>
<feature type="domain" description="4Fe-4S ferredoxin-type" evidence="10">
    <location>
        <begin position="1"/>
        <end position="30"/>
    </location>
</feature>
<keyword evidence="5 9" id="KW-0274">FAD</keyword>
<name>A0A1F4T7D2_UNCSA</name>
<dbReference type="Gene3D" id="3.40.50.1220">
    <property type="entry name" value="TPP-binding domain"/>
    <property type="match status" value="1"/>
</dbReference>
<dbReference type="Pfam" id="PF01012">
    <property type="entry name" value="ETF"/>
    <property type="match status" value="1"/>
</dbReference>
<dbReference type="GO" id="GO:0046872">
    <property type="term" value="F:metal ion binding"/>
    <property type="evidence" value="ECO:0007669"/>
    <property type="project" value="UniProtKB-KW"/>
</dbReference>
<feature type="binding site" evidence="9">
    <location>
        <begin position="319"/>
        <end position="320"/>
    </location>
    <ligand>
        <name>FAD</name>
        <dbReference type="ChEBI" id="CHEBI:57692"/>
    </ligand>
</feature>
<dbReference type="Pfam" id="PF12838">
    <property type="entry name" value="Fer4_7"/>
    <property type="match status" value="1"/>
</dbReference>
<evidence type="ECO:0000256" key="7">
    <source>
        <dbReference type="ARBA" id="ARBA00023004"/>
    </source>
</evidence>
<feature type="binding site" evidence="9">
    <location>
        <begin position="350"/>
        <end position="357"/>
    </location>
    <ligand>
        <name>FAD</name>
        <dbReference type="ChEBI" id="CHEBI:57692"/>
    </ligand>
</feature>
<evidence type="ECO:0000256" key="9">
    <source>
        <dbReference type="PIRSR" id="PIRSR000089-1"/>
    </source>
</evidence>
<proteinExistence type="inferred from homology"/>
<dbReference type="InterPro" id="IPR014730">
    <property type="entry name" value="ETF_a/b_N"/>
</dbReference>
<keyword evidence="8" id="KW-0411">Iron-sulfur</keyword>
<dbReference type="GO" id="GO:0051536">
    <property type="term" value="F:iron-sulfur cluster binding"/>
    <property type="evidence" value="ECO:0007669"/>
    <property type="project" value="UniProtKB-KW"/>
</dbReference>
<evidence type="ECO:0000256" key="4">
    <source>
        <dbReference type="ARBA" id="ARBA00022723"/>
    </source>
</evidence>
<dbReference type="FunFam" id="3.40.50.1220:FF:000001">
    <property type="entry name" value="Electron transfer flavoprotein, alpha subunit"/>
    <property type="match status" value="1"/>
</dbReference>
<dbReference type="AlphaFoldDB" id="A0A1F4T7D2"/>
<dbReference type="InterPro" id="IPR014731">
    <property type="entry name" value="ETF_asu_C"/>
</dbReference>
<dbReference type="InterPro" id="IPR033947">
    <property type="entry name" value="ETF_alpha_N"/>
</dbReference>
<dbReference type="CDD" id="cd01715">
    <property type="entry name" value="ETF_alpha"/>
    <property type="match status" value="1"/>
</dbReference>
<evidence type="ECO:0000313" key="11">
    <source>
        <dbReference type="EMBL" id="OGC28460.1"/>
    </source>
</evidence>
<protein>
    <submittedName>
        <fullName evidence="11">Electron transfer flavoprotein subunit alpha</fullName>
    </submittedName>
</protein>
<dbReference type="PIRSF" id="PIRSF000089">
    <property type="entry name" value="Electra_flavoP_a"/>
    <property type="match status" value="1"/>
</dbReference>
<dbReference type="SUPFAM" id="SSF52467">
    <property type="entry name" value="DHS-like NAD/FAD-binding domain"/>
    <property type="match status" value="1"/>
</dbReference>
<evidence type="ECO:0000256" key="5">
    <source>
        <dbReference type="ARBA" id="ARBA00022827"/>
    </source>
</evidence>
<gene>
    <name evidence="11" type="ORF">A3K49_05775</name>
</gene>
<dbReference type="InterPro" id="IPR014729">
    <property type="entry name" value="Rossmann-like_a/b/a_fold"/>
</dbReference>
<dbReference type="PROSITE" id="PS00696">
    <property type="entry name" value="ETF_ALPHA"/>
    <property type="match status" value="1"/>
</dbReference>
<dbReference type="InterPro" id="IPR029035">
    <property type="entry name" value="DHS-like_NAD/FAD-binding_dom"/>
</dbReference>
<comment type="cofactor">
    <cofactor evidence="9">
        <name>FAD</name>
        <dbReference type="ChEBI" id="CHEBI:57692"/>
    </cofactor>
    <text evidence="9">Binds 1 FAD per dimer.</text>
</comment>
<dbReference type="SMART" id="SM00893">
    <property type="entry name" value="ETF"/>
    <property type="match status" value="1"/>
</dbReference>
<evidence type="ECO:0000256" key="2">
    <source>
        <dbReference type="ARBA" id="ARBA00022448"/>
    </source>
</evidence>
<feature type="binding site" evidence="9">
    <location>
        <position position="294"/>
    </location>
    <ligand>
        <name>FAD</name>
        <dbReference type="ChEBI" id="CHEBI:57692"/>
    </ligand>
</feature>
<sequence length="406" mass="43886">MSIKILLDKCTGCTLCVKGCPFAAISMIEMEAEAKPKKKASINLDVCTLCGACVATCKFGAIELKKELTAAKDLSAYKNVWVFAEQREGKIQSVTYELLSEGRKLAADLKCELAAVLCGDQNIEDEVEHLYRFGANKVYLITHQELKHYHTEPYTRAIAEAITKHKPEIFLLGATTQGRDLAARLAIRIGAGLTADCTSLAIDPEKKILQQTRPAFGGNIMATIVSPNHRPQMSTVRPKVFKKSPLDKPAAGELIKFSPVLNKEDLVVKLLDIVQDESVKVNLAEAEIIVSGGRGIGDSKNFAMLEELAALLGGAVGASRATVDAGWISAHHQVGQTGKTVSPKLYIACGISGKIQHLVGMQSADTIVAINKDPDAPIFKVATYGIVADVLEIIPLLTRKLKELRQ</sequence>
<dbReference type="PROSITE" id="PS00198">
    <property type="entry name" value="4FE4S_FER_1"/>
    <property type="match status" value="1"/>
</dbReference>
<dbReference type="Proteomes" id="UP000178602">
    <property type="component" value="Unassembled WGS sequence"/>
</dbReference>
<dbReference type="PANTHER" id="PTHR43153">
    <property type="entry name" value="ELECTRON TRANSFER FLAVOPROTEIN ALPHA"/>
    <property type="match status" value="1"/>
</dbReference>
<keyword evidence="4" id="KW-0479">Metal-binding</keyword>
<feature type="binding site" evidence="9">
    <location>
        <begin position="333"/>
        <end position="337"/>
    </location>
    <ligand>
        <name>FAD</name>
        <dbReference type="ChEBI" id="CHEBI:57692"/>
    </ligand>
</feature>
<dbReference type="PROSITE" id="PS51379">
    <property type="entry name" value="4FE4S_FER_2"/>
    <property type="match status" value="2"/>
</dbReference>
<dbReference type="InterPro" id="IPR017896">
    <property type="entry name" value="4Fe4S_Fe-S-bd"/>
</dbReference>
<keyword evidence="6" id="KW-0249">Electron transport</keyword>
<evidence type="ECO:0000256" key="1">
    <source>
        <dbReference type="ARBA" id="ARBA00005817"/>
    </source>
</evidence>
<dbReference type="Pfam" id="PF00766">
    <property type="entry name" value="ETF_alpha"/>
    <property type="match status" value="1"/>
</dbReference>
<dbReference type="EMBL" id="MEUG01000001">
    <property type="protein sequence ID" value="OGC28460.1"/>
    <property type="molecule type" value="Genomic_DNA"/>
</dbReference>
<keyword evidence="7" id="KW-0408">Iron</keyword>
<dbReference type="SUPFAM" id="SSF54862">
    <property type="entry name" value="4Fe-4S ferredoxins"/>
    <property type="match status" value="1"/>
</dbReference>
<evidence type="ECO:0000256" key="8">
    <source>
        <dbReference type="ARBA" id="ARBA00023014"/>
    </source>
</evidence>
<feature type="binding site" evidence="9">
    <location>
        <position position="371"/>
    </location>
    <ligand>
        <name>FAD</name>
        <dbReference type="ChEBI" id="CHEBI:57692"/>
    </ligand>
</feature>
<evidence type="ECO:0000313" key="12">
    <source>
        <dbReference type="Proteomes" id="UP000178602"/>
    </source>
</evidence>
<keyword evidence="3" id="KW-0285">Flavoprotein</keyword>
<evidence type="ECO:0000256" key="6">
    <source>
        <dbReference type="ARBA" id="ARBA00022982"/>
    </source>
</evidence>
<accession>A0A1F4T7D2</accession>
<dbReference type="InterPro" id="IPR018206">
    <property type="entry name" value="ETF_asu_C_CS"/>
</dbReference>
<dbReference type="GO" id="GO:0009055">
    <property type="term" value="F:electron transfer activity"/>
    <property type="evidence" value="ECO:0007669"/>
    <property type="project" value="InterPro"/>
</dbReference>
<dbReference type="Gene3D" id="3.40.50.620">
    <property type="entry name" value="HUPs"/>
    <property type="match status" value="1"/>
</dbReference>
<dbReference type="InterPro" id="IPR017900">
    <property type="entry name" value="4Fe4S_Fe_S_CS"/>
</dbReference>
<dbReference type="Gene3D" id="3.30.70.20">
    <property type="match status" value="1"/>
</dbReference>